<dbReference type="Pfam" id="PF03175">
    <property type="entry name" value="DNA_pol_B_2"/>
    <property type="match status" value="2"/>
</dbReference>
<dbReference type="InterPro" id="IPR043502">
    <property type="entry name" value="DNA/RNA_pol_sf"/>
</dbReference>
<evidence type="ECO:0000313" key="11">
    <source>
        <dbReference type="EnsemblMetazoa" id="tetur163g00020.1"/>
    </source>
</evidence>
<dbReference type="PRINTS" id="PR00106">
    <property type="entry name" value="DNAPOLB"/>
</dbReference>
<dbReference type="InterPro" id="IPR004868">
    <property type="entry name" value="DNA-dir_DNA_pol_B_mt/vir"/>
</dbReference>
<protein>
    <recommendedName>
        <fullName evidence="2">DNA-directed DNA polymerase</fullName>
        <ecNumber evidence="2">2.7.7.7</ecNumber>
    </recommendedName>
</protein>
<dbReference type="EMBL" id="CAEY01000259">
    <property type="status" value="NOT_ANNOTATED_CDS"/>
    <property type="molecule type" value="Genomic_DNA"/>
</dbReference>
<dbReference type="Gene3D" id="1.10.287.690">
    <property type="entry name" value="Helix hairpin bin"/>
    <property type="match status" value="1"/>
</dbReference>
<dbReference type="SUPFAM" id="SSF53098">
    <property type="entry name" value="Ribonuclease H-like"/>
    <property type="match status" value="1"/>
</dbReference>
<evidence type="ECO:0000256" key="4">
    <source>
        <dbReference type="ARBA" id="ARBA00022695"/>
    </source>
</evidence>
<feature type="domain" description="DNA-directed DNA polymerase family B mitochondria/virus" evidence="10">
    <location>
        <begin position="609"/>
        <end position="800"/>
    </location>
</feature>
<dbReference type="InterPro" id="IPR036397">
    <property type="entry name" value="RNaseH_sf"/>
</dbReference>
<name>A0A158P570_TETUR</name>
<evidence type="ECO:0000256" key="5">
    <source>
        <dbReference type="ARBA" id="ARBA00022705"/>
    </source>
</evidence>
<keyword evidence="12" id="KW-1185">Reference proteome</keyword>
<dbReference type="GO" id="GO:0042575">
    <property type="term" value="C:DNA polymerase complex"/>
    <property type="evidence" value="ECO:0007669"/>
    <property type="project" value="UniProtKB-ARBA"/>
</dbReference>
<dbReference type="InterPro" id="IPR023211">
    <property type="entry name" value="DNA_pol_palm_dom_sf"/>
</dbReference>
<reference evidence="12" key="1">
    <citation type="submission" date="2011-08" db="EMBL/GenBank/DDBJ databases">
        <authorList>
            <person name="Rombauts S."/>
        </authorList>
    </citation>
    <scope>NUCLEOTIDE SEQUENCE</scope>
    <source>
        <strain evidence="12">London</strain>
    </source>
</reference>
<dbReference type="PANTHER" id="PTHR33568:SF3">
    <property type="entry name" value="DNA-DIRECTED DNA POLYMERASE"/>
    <property type="match status" value="1"/>
</dbReference>
<organism evidence="11 12">
    <name type="scientific">Tetranychus urticae</name>
    <name type="common">Two-spotted spider mite</name>
    <dbReference type="NCBI Taxonomy" id="32264"/>
    <lineage>
        <taxon>Eukaryota</taxon>
        <taxon>Metazoa</taxon>
        <taxon>Ecdysozoa</taxon>
        <taxon>Arthropoda</taxon>
        <taxon>Chelicerata</taxon>
        <taxon>Arachnida</taxon>
        <taxon>Acari</taxon>
        <taxon>Acariformes</taxon>
        <taxon>Trombidiformes</taxon>
        <taxon>Prostigmata</taxon>
        <taxon>Eleutherengona</taxon>
        <taxon>Raphignathae</taxon>
        <taxon>Tetranychoidea</taxon>
        <taxon>Tetranychidae</taxon>
        <taxon>Tetranychus</taxon>
    </lineage>
</organism>
<sequence length="1392" mass="158693">MSYFNNLATQSSQSSDSSQSTQSSSSSASSLSSESSDSSQSTQSSSSSASSLSSQSSDSSQSTQSSSSSGSSLSSDTSDSSQSTQTANSSCSGCCSTCSNCSYGSLSDTTQDELIDAEIESHQRGGGSPDHTPVIASNEIAFEVIDEQPWRNNPVFHSMTKVLRARLNNGGTNGVDIARLSQAIDTAYENFVSALIRDAGENDRIYITFRNPQENRELYVSFLKKNFNPQEFLDRAYALAQSAGNFLDDGVMEIKIQIIKCISGGANRSVSRLMTANARVNVKRSILEIVNDDNLCGYLAIAVGKFNVDKKSSTEMNRWKRIRQSLPAQKKIAAELFNQLNFEVNGEMNINKIAEIQNILIDYQIVVVDQRTQLKLFAGPSKDKKIILEYSEPSHFNTITSLNGYMECNGFCIRCWVKINEEQHFCKGSCKNCNSLTPCQLASEITCEVCHVDFVSQHCYDAHIANNICAQKKKCEKCWIIYRLGDEHECDRYVCNICSVRYRHSPHYCFIKPANLEYFKEMDAQPSVLICYDIESMQVSPEPSTNSSNSLHKPNLLISATVCTSCLNAETLTKTNACDVCGVFENVWYGEHCIKAFCDYLYNEIIPKTKAKNMAVTVIAHNQRGYDGHFIMQDFFQRQFQLIPDVIMCGSKIMYTQMENLRFVDSLSLFMQPLASLCKSFNINELKKGYFPHKFNTPEHQSYVGPFPSKEFYEPQFMKPENKTAFENWYNHEASTVTEFDFKKEIIEYCRSDVQILLTAILKFVKLFSSITGLNPITRSFTLASVAMEVFRANMLPSFTLAITPVLGYANRMQSKVGNAWLDFMQKFHRNEIKREYRLGPYYADGFIPYTKQVFEFWGCYYHGCVQCYPDRNSNVVINGEEKCVNDLYNRVLKKKLYYAHRGYTLHELWEHELDKNDAYIKSRLIFYQTIKVVGPIDIRESFYGGRTNNIKFYHKCSDNEVIRYLDFTSLYPFVLRQFDYPLGHPKLIQEDFKTVDDYFGFIKCKVIPPLKLNIGVLPMRISKKLIFPLCFKCANDSVQTSCSHSELERAMISTWTSIELQEAVKYGYKIVKIYQVLDYKVNKGPSIFANYVKMWLKTKQESSDWPSWVQNQEDRDKYILDYKNAEGIELDSNAIEKNPGRRSIAKLMLNSFWGKLAQTTNLPQTEFIRNYADLWSIINNEEKEILGIHEASEKIMMVQHRYCKDSQEKILPGKTNIAVASFVTAYARRELFRLIQKIEAVREGRVLYFDTDSVVFVEKDGDPLIQCGDYLGQLTDEIDPGWKCNLFVTLGPKNYAYQVVNASGQTKSNIKVKGIKLSSGALDIITVQRLVQMAEQYIHGNQDQFKVAQTNIVSNKFTHQVTTRNFDKIYRAVSEKRRIIGNNTRPYGYVD</sequence>
<dbReference type="GO" id="GO:0000166">
    <property type="term" value="F:nucleotide binding"/>
    <property type="evidence" value="ECO:0007669"/>
    <property type="project" value="InterPro"/>
</dbReference>
<dbReference type="GO" id="GO:0006260">
    <property type="term" value="P:DNA replication"/>
    <property type="evidence" value="ECO:0007669"/>
    <property type="project" value="UniProtKB-KW"/>
</dbReference>
<evidence type="ECO:0000259" key="10">
    <source>
        <dbReference type="Pfam" id="PF03175"/>
    </source>
</evidence>
<dbReference type="Gene3D" id="3.30.420.10">
    <property type="entry name" value="Ribonuclease H-like superfamily/Ribonuclease H"/>
    <property type="match status" value="1"/>
</dbReference>
<feature type="compositionally biased region" description="Low complexity" evidence="9">
    <location>
        <begin position="9"/>
        <end position="91"/>
    </location>
</feature>
<dbReference type="Gene3D" id="3.90.1600.10">
    <property type="entry name" value="Palm domain of DNA polymerase"/>
    <property type="match status" value="1"/>
</dbReference>
<evidence type="ECO:0000256" key="7">
    <source>
        <dbReference type="ARBA" id="ARBA00023125"/>
    </source>
</evidence>
<keyword evidence="4" id="KW-0548">Nucleotidyltransferase</keyword>
<dbReference type="PANTHER" id="PTHR33568">
    <property type="entry name" value="DNA POLYMERASE"/>
    <property type="match status" value="1"/>
</dbReference>
<evidence type="ECO:0000256" key="1">
    <source>
        <dbReference type="ARBA" id="ARBA00005755"/>
    </source>
</evidence>
<keyword evidence="5" id="KW-0235">DNA replication</keyword>
<dbReference type="EnsemblMetazoa" id="tetur163g00020.1">
    <property type="protein sequence ID" value="tetur163g00020.1"/>
    <property type="gene ID" value="tetur163g00020"/>
</dbReference>
<feature type="region of interest" description="Disordered" evidence="9">
    <location>
        <begin position="1"/>
        <end position="94"/>
    </location>
</feature>
<dbReference type="GO" id="GO:0003887">
    <property type="term" value="F:DNA-directed DNA polymerase activity"/>
    <property type="evidence" value="ECO:0007669"/>
    <property type="project" value="UniProtKB-KW"/>
</dbReference>
<dbReference type="InterPro" id="IPR006172">
    <property type="entry name" value="DNA-dir_DNA_pol_B"/>
</dbReference>
<evidence type="ECO:0000256" key="9">
    <source>
        <dbReference type="SAM" id="MobiDB-lite"/>
    </source>
</evidence>
<evidence type="ECO:0000256" key="2">
    <source>
        <dbReference type="ARBA" id="ARBA00012417"/>
    </source>
</evidence>
<evidence type="ECO:0000256" key="3">
    <source>
        <dbReference type="ARBA" id="ARBA00022679"/>
    </source>
</evidence>
<proteinExistence type="inferred from homology"/>
<dbReference type="GO" id="GO:0003677">
    <property type="term" value="F:DNA binding"/>
    <property type="evidence" value="ECO:0007669"/>
    <property type="project" value="UniProtKB-KW"/>
</dbReference>
<feature type="domain" description="DNA-directed DNA polymerase family B mitochondria/virus" evidence="10">
    <location>
        <begin position="938"/>
        <end position="1103"/>
    </location>
</feature>
<dbReference type="InterPro" id="IPR012337">
    <property type="entry name" value="RNaseH-like_sf"/>
</dbReference>
<dbReference type="SUPFAM" id="SSF56672">
    <property type="entry name" value="DNA/RNA polymerases"/>
    <property type="match status" value="1"/>
</dbReference>
<comment type="catalytic activity">
    <reaction evidence="8">
        <text>DNA(n) + a 2'-deoxyribonucleoside 5'-triphosphate = DNA(n+1) + diphosphate</text>
        <dbReference type="Rhea" id="RHEA:22508"/>
        <dbReference type="Rhea" id="RHEA-COMP:17339"/>
        <dbReference type="Rhea" id="RHEA-COMP:17340"/>
        <dbReference type="ChEBI" id="CHEBI:33019"/>
        <dbReference type="ChEBI" id="CHEBI:61560"/>
        <dbReference type="ChEBI" id="CHEBI:173112"/>
        <dbReference type="EC" id="2.7.7.7"/>
    </reaction>
</comment>
<comment type="similarity">
    <text evidence="1">Belongs to the DNA polymerase type-B family.</text>
</comment>
<dbReference type="Gene3D" id="3.40.960.10">
    <property type="entry name" value="VSR Endonuclease"/>
    <property type="match status" value="1"/>
</dbReference>
<keyword evidence="6" id="KW-0239">DNA-directed DNA polymerase</keyword>
<dbReference type="Proteomes" id="UP000015104">
    <property type="component" value="Unassembled WGS sequence"/>
</dbReference>
<reference evidence="11" key="2">
    <citation type="submission" date="2016-04" db="UniProtKB">
        <authorList>
            <consortium name="EnsemblMetazoa"/>
        </authorList>
    </citation>
    <scope>IDENTIFICATION</scope>
</reference>
<evidence type="ECO:0000313" key="12">
    <source>
        <dbReference type="Proteomes" id="UP000015104"/>
    </source>
</evidence>
<keyword evidence="7" id="KW-0238">DNA-binding</keyword>
<dbReference type="EC" id="2.7.7.7" evidence="2"/>
<keyword evidence="3" id="KW-0808">Transferase</keyword>
<evidence type="ECO:0000256" key="8">
    <source>
        <dbReference type="ARBA" id="ARBA00049244"/>
    </source>
</evidence>
<evidence type="ECO:0000256" key="6">
    <source>
        <dbReference type="ARBA" id="ARBA00022932"/>
    </source>
</evidence>
<accession>A0A158P570</accession>